<evidence type="ECO:0000313" key="5">
    <source>
        <dbReference type="Proteomes" id="UP000032568"/>
    </source>
</evidence>
<reference evidence="4 5" key="2">
    <citation type="journal article" date="2022" name="Mar. Drugs">
        <title>Bioassay-Guided Fractionation Leads to the Detection of Cholic Acid Generated by the Rare Thalassomonas sp.</title>
        <authorList>
            <person name="Pheiffer F."/>
            <person name="Schneider Y.K."/>
            <person name="Hansen E.H."/>
            <person name="Andersen J.H."/>
            <person name="Isaksson J."/>
            <person name="Busche T."/>
            <person name="R C."/>
            <person name="Kalinowski J."/>
            <person name="Zyl L.V."/>
            <person name="Trindade M."/>
        </authorList>
    </citation>
    <scope>NUCLEOTIDE SEQUENCE [LARGE SCALE GENOMIC DNA]</scope>
    <source>
        <strain evidence="4 5">A5K-106</strain>
    </source>
</reference>
<feature type="domain" description="Sulfotransferase" evidence="3">
    <location>
        <begin position="82"/>
        <end position="276"/>
    </location>
</feature>
<evidence type="ECO:0000313" key="4">
    <source>
        <dbReference type="EMBL" id="WDE02357.1"/>
    </source>
</evidence>
<reference evidence="4 5" key="1">
    <citation type="journal article" date="2015" name="Genome Announc.">
        <title>Draft Genome Sequences of Marine Isolates of Thalassomonas viridans and Thalassomonas actiniarum.</title>
        <authorList>
            <person name="Olonade I."/>
            <person name="van Zyl L.J."/>
            <person name="Trindade M."/>
        </authorList>
    </citation>
    <scope>NUCLEOTIDE SEQUENCE [LARGE SCALE GENOMIC DNA]</scope>
    <source>
        <strain evidence="4 5">A5K-106</strain>
    </source>
</reference>
<evidence type="ECO:0000256" key="2">
    <source>
        <dbReference type="ARBA" id="ARBA00023180"/>
    </source>
</evidence>
<protein>
    <submittedName>
        <fullName evidence="4">Sulfotransferase domain-containing protein</fullName>
    </submittedName>
</protein>
<organism evidence="4 5">
    <name type="scientific">Thalassomonas actiniarum</name>
    <dbReference type="NCBI Taxonomy" id="485447"/>
    <lineage>
        <taxon>Bacteria</taxon>
        <taxon>Pseudomonadati</taxon>
        <taxon>Pseudomonadota</taxon>
        <taxon>Gammaproteobacteria</taxon>
        <taxon>Alteromonadales</taxon>
        <taxon>Colwelliaceae</taxon>
        <taxon>Thalassomonas</taxon>
    </lineage>
</organism>
<keyword evidence="2" id="KW-0325">Glycoprotein</keyword>
<dbReference type="Proteomes" id="UP000032568">
    <property type="component" value="Chromosome pTact"/>
</dbReference>
<sequence length="326" mass="38568">MLADKKSLPSDRSLKKFFRAFELSTEYRERKYFGKSLFHKPSQLILGFIEYQFLSYYFARVPGWRLFLRRLYSKDRIAPNYVVIGPMKNGSSDLVTHLQMHPNVMHPLAKEIASRNVEQVKLHYPTIKEKQRLEEQSQHPVRCGYLKPELNNMGLMDHLYELNPQSKIIITLRDPVSRAYTHWKWEVFLGGEFLRSDPHFETFEQYAERALDLFPSLPMKTACGFPPLQTGIYYQAVEKWINRFGRENVLILDSAEYFLNRQPTLERVQEFLELPIVDIPEYGDKANENPIKLPPANQKTKSMLAEFYKPYNQKLFDLLGQEFDWQ</sequence>
<dbReference type="InterPro" id="IPR027417">
    <property type="entry name" value="P-loop_NTPase"/>
</dbReference>
<dbReference type="Pfam" id="PF00685">
    <property type="entry name" value="Sulfotransfer_1"/>
    <property type="match status" value="1"/>
</dbReference>
<keyword evidence="1" id="KW-0808">Transferase</keyword>
<dbReference type="PANTHER" id="PTHR10605:SF56">
    <property type="entry name" value="BIFUNCTIONAL HEPARAN SULFATE N-DEACETYLASE_N-SULFOTRANSFERASE"/>
    <property type="match status" value="1"/>
</dbReference>
<dbReference type="InterPro" id="IPR037359">
    <property type="entry name" value="NST/OST"/>
</dbReference>
<name>A0AAE9YZ94_9GAMM</name>
<dbReference type="Gene3D" id="3.40.50.300">
    <property type="entry name" value="P-loop containing nucleotide triphosphate hydrolases"/>
    <property type="match status" value="1"/>
</dbReference>
<dbReference type="SUPFAM" id="SSF52540">
    <property type="entry name" value="P-loop containing nucleoside triphosphate hydrolases"/>
    <property type="match status" value="1"/>
</dbReference>
<evidence type="ECO:0000259" key="3">
    <source>
        <dbReference type="Pfam" id="PF00685"/>
    </source>
</evidence>
<dbReference type="InterPro" id="IPR000863">
    <property type="entry name" value="Sulfotransferase_dom"/>
</dbReference>
<dbReference type="EMBL" id="CP059736">
    <property type="protein sequence ID" value="WDE02357.1"/>
    <property type="molecule type" value="Genomic_DNA"/>
</dbReference>
<proteinExistence type="predicted"/>
<evidence type="ECO:0000256" key="1">
    <source>
        <dbReference type="ARBA" id="ARBA00022679"/>
    </source>
</evidence>
<accession>A0AAE9YZ94</accession>
<dbReference type="PANTHER" id="PTHR10605">
    <property type="entry name" value="HEPARAN SULFATE SULFOTRANSFERASE"/>
    <property type="match status" value="1"/>
</dbReference>
<gene>
    <name evidence="4" type="ORF">SG35_031910</name>
</gene>
<keyword evidence="5" id="KW-1185">Reference proteome</keyword>
<dbReference type="AlphaFoldDB" id="A0AAE9YZ94"/>
<dbReference type="RefSeq" id="WP_044836198.1">
    <property type="nucleotide sequence ID" value="NZ_CP059736.1"/>
</dbReference>
<dbReference type="KEGG" id="tact:SG35_031910"/>
<dbReference type="GO" id="GO:0008146">
    <property type="term" value="F:sulfotransferase activity"/>
    <property type="evidence" value="ECO:0007669"/>
    <property type="project" value="InterPro"/>
</dbReference>